<dbReference type="RefSeq" id="XP_034013262.1">
    <property type="nucleotide sequence ID" value="XM_034154533.1"/>
</dbReference>
<evidence type="ECO:0000313" key="3">
    <source>
        <dbReference type="EMBL" id="KAA8904356.1"/>
    </source>
</evidence>
<evidence type="ECO:0000256" key="1">
    <source>
        <dbReference type="ARBA" id="ARBA00008045"/>
    </source>
</evidence>
<dbReference type="Pfam" id="PF01920">
    <property type="entry name" value="Prefoldin_2"/>
    <property type="match status" value="1"/>
</dbReference>
<dbReference type="AlphaFoldDB" id="A0A642USC9"/>
<dbReference type="PANTHER" id="PTHR20903">
    <property type="entry name" value="PREFOLDIN SUBUNIT 1-RELATED"/>
    <property type="match status" value="1"/>
</dbReference>
<protein>
    <recommendedName>
        <fullName evidence="5">Prefoldin subunit 1</fullName>
    </recommendedName>
</protein>
<evidence type="ECO:0000313" key="4">
    <source>
        <dbReference type="Proteomes" id="UP000449547"/>
    </source>
</evidence>
<dbReference type="Proteomes" id="UP000449547">
    <property type="component" value="Unassembled WGS sequence"/>
</dbReference>
<evidence type="ECO:0008006" key="5">
    <source>
        <dbReference type="Google" id="ProtNLM"/>
    </source>
</evidence>
<dbReference type="PANTHER" id="PTHR20903:SF0">
    <property type="entry name" value="PREFOLDIN SUBUNIT 1"/>
    <property type="match status" value="1"/>
</dbReference>
<sequence>MSVPPEALQKVLLEMDNQLNKTQSDLSSTNYQLAQIDASLNAIKVSKTNLVRLCNNDERVWQGVGKAFVSDDVSSYLASVSQEEKVMSQSKEALEKKKHYLDTTLNNTLENMARIVNPSKN</sequence>
<comment type="caution">
    <text evidence="3">The sequence shown here is derived from an EMBL/GenBank/DDBJ whole genome shotgun (WGS) entry which is preliminary data.</text>
</comment>
<dbReference type="SUPFAM" id="SSF46579">
    <property type="entry name" value="Prefoldin"/>
    <property type="match status" value="1"/>
</dbReference>
<proteinExistence type="inferred from homology"/>
<dbReference type="EMBL" id="SWFT01000059">
    <property type="protein sequence ID" value="KAA8904356.1"/>
    <property type="molecule type" value="Genomic_DNA"/>
</dbReference>
<dbReference type="VEuPathDB" id="FungiDB:DIURU_001937"/>
<dbReference type="OrthoDB" id="2015447at2759"/>
<dbReference type="GO" id="GO:0051082">
    <property type="term" value="F:unfolded protein binding"/>
    <property type="evidence" value="ECO:0007669"/>
    <property type="project" value="InterPro"/>
</dbReference>
<dbReference type="InterPro" id="IPR009053">
    <property type="entry name" value="Prefoldin"/>
</dbReference>
<evidence type="ECO:0000256" key="2">
    <source>
        <dbReference type="ARBA" id="ARBA00023186"/>
    </source>
</evidence>
<comment type="similarity">
    <text evidence="1">Belongs to the prefoldin subunit beta family.</text>
</comment>
<dbReference type="GO" id="GO:0005737">
    <property type="term" value="C:cytoplasm"/>
    <property type="evidence" value="ECO:0007669"/>
    <property type="project" value="TreeGrafter"/>
</dbReference>
<name>A0A642USC9_DIURU</name>
<reference evidence="3 4" key="1">
    <citation type="submission" date="2019-07" db="EMBL/GenBank/DDBJ databases">
        <title>Genome assembly of two rare yeast pathogens: Diutina rugosa and Trichomonascus ciferrii.</title>
        <authorList>
            <person name="Mixao V."/>
            <person name="Saus E."/>
            <person name="Hansen A."/>
            <person name="Lass-Flor C."/>
            <person name="Gabaldon T."/>
        </authorList>
    </citation>
    <scope>NUCLEOTIDE SEQUENCE [LARGE SCALE GENOMIC DNA]</scope>
    <source>
        <strain evidence="3 4">CBS 613</strain>
    </source>
</reference>
<dbReference type="Gene3D" id="1.10.287.370">
    <property type="match status" value="1"/>
</dbReference>
<keyword evidence="4" id="KW-1185">Reference proteome</keyword>
<organism evidence="3 4">
    <name type="scientific">Diutina rugosa</name>
    <name type="common">Yeast</name>
    <name type="synonym">Candida rugosa</name>
    <dbReference type="NCBI Taxonomy" id="5481"/>
    <lineage>
        <taxon>Eukaryota</taxon>
        <taxon>Fungi</taxon>
        <taxon>Dikarya</taxon>
        <taxon>Ascomycota</taxon>
        <taxon>Saccharomycotina</taxon>
        <taxon>Pichiomycetes</taxon>
        <taxon>Debaryomycetaceae</taxon>
        <taxon>Diutina</taxon>
    </lineage>
</organism>
<dbReference type="InterPro" id="IPR002777">
    <property type="entry name" value="PFD_beta-like"/>
</dbReference>
<dbReference type="GeneID" id="54780588"/>
<dbReference type="OMA" id="WRSCGKM"/>
<keyword evidence="2" id="KW-0143">Chaperone</keyword>
<gene>
    <name evidence="3" type="ORF">DIURU_001937</name>
</gene>
<dbReference type="GO" id="GO:0016272">
    <property type="term" value="C:prefoldin complex"/>
    <property type="evidence" value="ECO:0007669"/>
    <property type="project" value="InterPro"/>
</dbReference>
<accession>A0A642USC9</accession>
<dbReference type="GO" id="GO:0044183">
    <property type="term" value="F:protein folding chaperone"/>
    <property type="evidence" value="ECO:0007669"/>
    <property type="project" value="TreeGrafter"/>
</dbReference>